<dbReference type="Proteomes" id="UP000824881">
    <property type="component" value="Unassembled WGS sequence"/>
</dbReference>
<reference evidence="1 2" key="1">
    <citation type="journal article" date="2021" name="Appl. Environ. Microbiol.">
        <title>Genetic linkage and physical mapping for an oyster mushroom Pleurotus cornucopiae and QTL analysis for the trait cap color.</title>
        <authorList>
            <person name="Zhang Y."/>
            <person name="Gao W."/>
            <person name="Sonnenberg A."/>
            <person name="Chen Q."/>
            <person name="Zhang J."/>
            <person name="Huang C."/>
        </authorList>
    </citation>
    <scope>NUCLEOTIDE SEQUENCE [LARGE SCALE GENOMIC DNA]</scope>
    <source>
        <strain evidence="1">CCMSSC00406</strain>
    </source>
</reference>
<sequence>MDQQLDHGGSRSSTTIDDDLENASKFGEPAIKVEAEIVDPFLVQFDEGEAANPFNWSRLKRWYLTLASGLLVLNATFASSAPSGIVPQLMEEFHLGETVGILTISLFVAGYCVGPLLWGPLSEQYGRRPIFVWPFLAYTGFQVGSALSKNTASVLIFRFLGGFFAAAPLTNSGALISDVWDAETRGKALAIFTVAPFSGPALGPTVAGFLAVAGVSWRWVFWILTIFAGLCWLLIFFTIPETYRPVLLVAKAKRLRKETGDERYYAPLERVKRTAVQSLEHTLARPFKMLFTEPMLIAMTAYMSFVYGCLYLLFEAYPVVYTEGHGFNLGISGLMFLSVPIGGCTAVTLYVLIFAPRYRRKALELAPAPVPPEFRLEMSLIAAPLYAISFFWFAWTSDPSISYWAPLMSGVLMGFSISWLFLPLFTYIIDAYIMAAASALASNTVVRSLAGAGFPLFAGEMYKALGPQWASSLLGFVAVAMMPIPFVLMKYGPYLRKKSNGALLFLRPTSNTMPPMAFTGVVTKAGFMNKTATVTVSRWVVHKLTGKRIERSTKFLTHDPSNILRKDDVVLIRNCPPVSASKRFKLERVLKSPEGEREKAHTQRMPTSPLPPPPQPIQSSATP</sequence>
<name>A0ACB7IWR5_PLECO</name>
<evidence type="ECO:0000313" key="1">
    <source>
        <dbReference type="EMBL" id="KAG9222659.1"/>
    </source>
</evidence>
<protein>
    <submittedName>
        <fullName evidence="1">Uncharacterized protein</fullName>
    </submittedName>
</protein>
<proteinExistence type="predicted"/>
<organism evidence="1 2">
    <name type="scientific">Pleurotus cornucopiae</name>
    <name type="common">Cornucopia mushroom</name>
    <dbReference type="NCBI Taxonomy" id="5321"/>
    <lineage>
        <taxon>Eukaryota</taxon>
        <taxon>Fungi</taxon>
        <taxon>Dikarya</taxon>
        <taxon>Basidiomycota</taxon>
        <taxon>Agaricomycotina</taxon>
        <taxon>Agaricomycetes</taxon>
        <taxon>Agaricomycetidae</taxon>
        <taxon>Agaricales</taxon>
        <taxon>Pleurotineae</taxon>
        <taxon>Pleurotaceae</taxon>
        <taxon>Pleurotus</taxon>
    </lineage>
</organism>
<comment type="caution">
    <text evidence="1">The sequence shown here is derived from an EMBL/GenBank/DDBJ whole genome shotgun (WGS) entry which is preliminary data.</text>
</comment>
<evidence type="ECO:0000313" key="2">
    <source>
        <dbReference type="Proteomes" id="UP000824881"/>
    </source>
</evidence>
<accession>A0ACB7IWR5</accession>
<dbReference type="EMBL" id="WQMT02000005">
    <property type="protein sequence ID" value="KAG9222659.1"/>
    <property type="molecule type" value="Genomic_DNA"/>
</dbReference>
<gene>
    <name evidence="1" type="ORF">CCMSSC00406_0004573</name>
</gene>
<keyword evidence="2" id="KW-1185">Reference proteome</keyword>